<dbReference type="InterPro" id="IPR013598">
    <property type="entry name" value="Exportin-1/Importin-b-like"/>
</dbReference>
<protein>
    <recommendedName>
        <fullName evidence="2">Importin N-terminal domain-containing protein</fullName>
    </recommendedName>
</protein>
<accession>A0A1R0H8M1</accession>
<dbReference type="GO" id="GO:0005737">
    <property type="term" value="C:cytoplasm"/>
    <property type="evidence" value="ECO:0007669"/>
    <property type="project" value="TreeGrafter"/>
</dbReference>
<name>A0A1R0H8M1_9FUNG</name>
<dbReference type="InterPro" id="IPR057942">
    <property type="entry name" value="TPR_TNPO3_IPO13_3rd"/>
</dbReference>
<dbReference type="GO" id="GO:0031267">
    <property type="term" value="F:small GTPase binding"/>
    <property type="evidence" value="ECO:0007669"/>
    <property type="project" value="InterPro"/>
</dbReference>
<dbReference type="Pfam" id="PF03810">
    <property type="entry name" value="IBN_N"/>
    <property type="match status" value="1"/>
</dbReference>
<evidence type="ECO:0000313" key="4">
    <source>
        <dbReference type="Proteomes" id="UP000187455"/>
    </source>
</evidence>
<dbReference type="PANTHER" id="PTHR12363">
    <property type="entry name" value="TRANSPORTIN 3 AND IMPORTIN 13"/>
    <property type="match status" value="1"/>
</dbReference>
<evidence type="ECO:0000259" key="2">
    <source>
        <dbReference type="PROSITE" id="PS50166"/>
    </source>
</evidence>
<feature type="domain" description="Importin N-terminal" evidence="2">
    <location>
        <begin position="26"/>
        <end position="93"/>
    </location>
</feature>
<feature type="region of interest" description="Disordered" evidence="1">
    <location>
        <begin position="631"/>
        <end position="652"/>
    </location>
</feature>
<evidence type="ECO:0000256" key="1">
    <source>
        <dbReference type="SAM" id="MobiDB-lite"/>
    </source>
</evidence>
<evidence type="ECO:0000313" key="3">
    <source>
        <dbReference type="EMBL" id="OLY85438.1"/>
    </source>
</evidence>
<organism evidence="3 4">
    <name type="scientific">Smittium mucronatum</name>
    <dbReference type="NCBI Taxonomy" id="133383"/>
    <lineage>
        <taxon>Eukaryota</taxon>
        <taxon>Fungi</taxon>
        <taxon>Fungi incertae sedis</taxon>
        <taxon>Zoopagomycota</taxon>
        <taxon>Kickxellomycotina</taxon>
        <taxon>Harpellomycetes</taxon>
        <taxon>Harpellales</taxon>
        <taxon>Legeriomycetaceae</taxon>
        <taxon>Smittium</taxon>
    </lineage>
</organism>
<sequence length="652" mass="72999">MSDLNDVLQALQLLYQGTDQNSKLQANQWLQDFQKKDSAWITSDSILHNSSLGLECRLFAAQTLRFKIINNFKDLDSGSSLMLKDSLIQHLLSSRNESQSLRTQLCLSIADLSLQLVAWEDPVKDMIDSFTSDSSSIIVLLEFLTILPEEVDNNDRILLERSVYTERANKLLTLKAMQIVQLLVNCLQSSGLETGIQTKVLECFTAWLKSGELTLNLLQQTPLLDLAFSALESEDEHVFETAVDAVCSYIFESRDSEIQDSSSPEYINVINHTRNTLLTKLSGLGEAMRKDTSVTVDQDADRMRGYCRIFTEAGEAWIKTMTSLPSNFKSLLDSLLDVMRFPDLEVLPMTFNFWASIADSLIGDSNPTSAHEKSEISSIYFPVFNALIGIVIVHLRYPANYSGLSSDSSNGNSGWSAKDRDDFGEFRHNIGDVLKDSVKVLGQELALQQPYSILAEQLSNNTQPASSWQIIEAPLFALRAMGSEINENENVILPKIMDLLPRFPFHPKLRYSATLVLGRYSEWTSAHPQYIPFQLDYISSGFEHKEVVAASAQSLKYLCKDCNQYMVSYWEQLEKFYSSATSSGNLAEDDIIDLTEALSYVIAAIPMDSFPNALEAFCSPIIKTLDSLLSSNSNDRSSRSEISSNSSYIGHI</sequence>
<dbReference type="Gene3D" id="1.25.10.10">
    <property type="entry name" value="Leucine-rich Repeat Variant"/>
    <property type="match status" value="1"/>
</dbReference>
<keyword evidence="4" id="KW-1185">Reference proteome</keyword>
<dbReference type="OrthoDB" id="435593at2759"/>
<dbReference type="PROSITE" id="PS50166">
    <property type="entry name" value="IMPORTIN_B_NT"/>
    <property type="match status" value="1"/>
</dbReference>
<dbReference type="EMBL" id="LSSL01000107">
    <property type="protein sequence ID" value="OLY85438.1"/>
    <property type="molecule type" value="Genomic_DNA"/>
</dbReference>
<dbReference type="Proteomes" id="UP000187455">
    <property type="component" value="Unassembled WGS sequence"/>
</dbReference>
<dbReference type="Pfam" id="PF08389">
    <property type="entry name" value="Xpo1"/>
    <property type="match status" value="1"/>
</dbReference>
<dbReference type="Pfam" id="PF24140">
    <property type="entry name" value="TPR_TNPO3_IPO13_3rd"/>
    <property type="match status" value="1"/>
</dbReference>
<proteinExistence type="predicted"/>
<gene>
    <name evidence="3" type="ORF">AYI68_g371</name>
</gene>
<dbReference type="InterPro" id="IPR001494">
    <property type="entry name" value="Importin-beta_N"/>
</dbReference>
<dbReference type="InterPro" id="IPR016024">
    <property type="entry name" value="ARM-type_fold"/>
</dbReference>
<dbReference type="Pfam" id="PF24138">
    <property type="entry name" value="TPR_TNPO3_IPO13_2nd"/>
    <property type="match status" value="1"/>
</dbReference>
<dbReference type="AlphaFoldDB" id="A0A1R0H8M1"/>
<dbReference type="InterPro" id="IPR057941">
    <property type="entry name" value="TPR_TNPO3_IPO13_2nd"/>
</dbReference>
<dbReference type="InterPro" id="IPR051345">
    <property type="entry name" value="Importin_beta-like_NTR"/>
</dbReference>
<dbReference type="STRING" id="133383.A0A1R0H8M1"/>
<comment type="caution">
    <text evidence="3">The sequence shown here is derived from an EMBL/GenBank/DDBJ whole genome shotgun (WGS) entry which is preliminary data.</text>
</comment>
<dbReference type="SUPFAM" id="SSF48371">
    <property type="entry name" value="ARM repeat"/>
    <property type="match status" value="1"/>
</dbReference>
<reference evidence="3 4" key="1">
    <citation type="journal article" date="2016" name="Mol. Biol. Evol.">
        <title>Genome-Wide Survey of Gut Fungi (Harpellales) Reveals the First Horizontally Transferred Ubiquitin Gene from a Mosquito Host.</title>
        <authorList>
            <person name="Wang Y."/>
            <person name="White M.M."/>
            <person name="Kvist S."/>
            <person name="Moncalvo J.M."/>
        </authorList>
    </citation>
    <scope>NUCLEOTIDE SEQUENCE [LARGE SCALE GENOMIC DNA]</scope>
    <source>
        <strain evidence="3 4">ALG-7-W6</strain>
    </source>
</reference>
<dbReference type="PANTHER" id="PTHR12363:SF53">
    <property type="entry name" value="MRNA TRANSPORT REGULATOR MTR10"/>
    <property type="match status" value="1"/>
</dbReference>
<dbReference type="InterPro" id="IPR011989">
    <property type="entry name" value="ARM-like"/>
</dbReference>
<dbReference type="GO" id="GO:0006606">
    <property type="term" value="P:protein import into nucleus"/>
    <property type="evidence" value="ECO:0007669"/>
    <property type="project" value="TreeGrafter"/>
</dbReference>